<evidence type="ECO:0000313" key="3">
    <source>
        <dbReference type="Proteomes" id="UP000248975"/>
    </source>
</evidence>
<name>A0A2W5SH62_CERSP</name>
<feature type="region of interest" description="Disordered" evidence="1">
    <location>
        <begin position="531"/>
        <end position="571"/>
    </location>
</feature>
<proteinExistence type="predicted"/>
<dbReference type="AlphaFoldDB" id="A0A2W5SH62"/>
<dbReference type="EMBL" id="QFQS01000001">
    <property type="protein sequence ID" value="PZR00163.1"/>
    <property type="molecule type" value="Genomic_DNA"/>
</dbReference>
<sequence length="571" mass="59276">MDEPNGRDLSPDGTDDRSAVLSLLNSDAWQRRLNEARAAREKILAERETAAPLADRMKSATVTRLDPLVQARTDGLRMQPALAPVSFREPEFNLDDLPPYADLESVPAEGELSFDEDEEAADIYAFPFSNRQERLTEEEEEELWAEEPEAAAVFAAPALTSPPLAPMPVAAVAAPAALPVERQPLSAAKISLGFAVGLAAGVAATSLVWFMGADSPAGNQPAPVIAQREAAPTVAVETSVAAPAVPTAIAPLVALPDPAVVVPAPQALAVLPVSLLPVPDAMEPAIGLPGYARVDRWQARPAVLFNDTTASSRPLPDQIAAPMPGVAWNAPRVGSGAMAGDAAPAMPALALAPEAEPFVVLAAQPLADAAPMAALPSAQPPDVVPSSADPVLAPVEPVAEVPFAIAAALPMPGEPPAMLAPTVGLPDAPVAAQLAPHRLTVLAPPSISDAALAKDEQGLRDAGFTLAQPKRVTVTVGETHVRYYHPEDRAIAEVIAARFGGEARDFTGAGGGAGSGGIELWLEGSAPKVAKAKAAKKQKQRVAKVQRAPREDPQISALRQRIVRNLQSASP</sequence>
<evidence type="ECO:0000313" key="2">
    <source>
        <dbReference type="EMBL" id="PZR00163.1"/>
    </source>
</evidence>
<gene>
    <name evidence="2" type="ORF">DI533_06050</name>
</gene>
<feature type="compositionally biased region" description="Basic residues" evidence="1">
    <location>
        <begin position="531"/>
        <end position="544"/>
    </location>
</feature>
<reference evidence="2 3" key="1">
    <citation type="submission" date="2017-08" db="EMBL/GenBank/DDBJ databases">
        <title>Infants hospitalized years apart are colonized by the same room-sourced microbial strains.</title>
        <authorList>
            <person name="Brooks B."/>
            <person name="Olm M.R."/>
            <person name="Firek B.A."/>
            <person name="Baker R."/>
            <person name="Thomas B.C."/>
            <person name="Morowitz M.J."/>
            <person name="Banfield J.F."/>
        </authorList>
    </citation>
    <scope>NUCLEOTIDE SEQUENCE [LARGE SCALE GENOMIC DNA]</scope>
    <source>
        <strain evidence="2">S2_003_000_R2_11</strain>
    </source>
</reference>
<protein>
    <recommendedName>
        <fullName evidence="4">SPOR domain-containing protein</fullName>
    </recommendedName>
</protein>
<evidence type="ECO:0000256" key="1">
    <source>
        <dbReference type="SAM" id="MobiDB-lite"/>
    </source>
</evidence>
<comment type="caution">
    <text evidence="2">The sequence shown here is derived from an EMBL/GenBank/DDBJ whole genome shotgun (WGS) entry which is preliminary data.</text>
</comment>
<dbReference type="Proteomes" id="UP000248975">
    <property type="component" value="Unassembled WGS sequence"/>
</dbReference>
<evidence type="ECO:0008006" key="4">
    <source>
        <dbReference type="Google" id="ProtNLM"/>
    </source>
</evidence>
<organism evidence="2 3">
    <name type="scientific">Cereibacter sphaeroides</name>
    <name type="common">Rhodobacter sphaeroides</name>
    <dbReference type="NCBI Taxonomy" id="1063"/>
    <lineage>
        <taxon>Bacteria</taxon>
        <taxon>Pseudomonadati</taxon>
        <taxon>Pseudomonadota</taxon>
        <taxon>Alphaproteobacteria</taxon>
        <taxon>Rhodobacterales</taxon>
        <taxon>Paracoccaceae</taxon>
        <taxon>Cereibacter</taxon>
    </lineage>
</organism>
<accession>A0A2W5SH62</accession>